<keyword evidence="1" id="KW-0812">Transmembrane</keyword>
<comment type="caution">
    <text evidence="2">The sequence shown here is derived from an EMBL/GenBank/DDBJ whole genome shotgun (WGS) entry which is preliminary data.</text>
</comment>
<reference evidence="3" key="1">
    <citation type="journal article" date="2019" name="Int. J. Syst. Evol. Microbiol.">
        <title>The Global Catalogue of Microorganisms (GCM) 10K type strain sequencing project: providing services to taxonomists for standard genome sequencing and annotation.</title>
        <authorList>
            <consortium name="The Broad Institute Genomics Platform"/>
            <consortium name="The Broad Institute Genome Sequencing Center for Infectious Disease"/>
            <person name="Wu L."/>
            <person name="Ma J."/>
        </authorList>
    </citation>
    <scope>NUCLEOTIDE SEQUENCE [LARGE SCALE GENOMIC DNA]</scope>
    <source>
        <strain evidence="3">JCM 16378</strain>
    </source>
</reference>
<keyword evidence="1" id="KW-1133">Transmembrane helix</keyword>
<feature type="transmembrane region" description="Helical" evidence="1">
    <location>
        <begin position="93"/>
        <end position="113"/>
    </location>
</feature>
<dbReference type="Pfam" id="PF19650">
    <property type="entry name" value="DUF6153"/>
    <property type="match status" value="1"/>
</dbReference>
<dbReference type="Proteomes" id="UP001501326">
    <property type="component" value="Unassembled WGS sequence"/>
</dbReference>
<evidence type="ECO:0000256" key="1">
    <source>
        <dbReference type="SAM" id="Phobius"/>
    </source>
</evidence>
<feature type="transmembrane region" description="Helical" evidence="1">
    <location>
        <begin position="14"/>
        <end position="33"/>
    </location>
</feature>
<keyword evidence="1" id="KW-0472">Membrane</keyword>
<name>A0ABP6GWG9_9MICO</name>
<keyword evidence="3" id="KW-1185">Reference proteome</keyword>
<dbReference type="EMBL" id="BAAARN010000001">
    <property type="protein sequence ID" value="GAA2731446.1"/>
    <property type="molecule type" value="Genomic_DNA"/>
</dbReference>
<gene>
    <name evidence="2" type="ORF">GCM10009867_05080</name>
</gene>
<proteinExistence type="predicted"/>
<accession>A0ABP6GWG9</accession>
<organism evidence="2 3">
    <name type="scientific">Pedococcus aerophilus</name>
    <dbReference type="NCBI Taxonomy" id="436356"/>
    <lineage>
        <taxon>Bacteria</taxon>
        <taxon>Bacillati</taxon>
        <taxon>Actinomycetota</taxon>
        <taxon>Actinomycetes</taxon>
        <taxon>Micrococcales</taxon>
        <taxon>Intrasporangiaceae</taxon>
        <taxon>Pedococcus</taxon>
    </lineage>
</organism>
<dbReference type="RefSeq" id="WP_056914726.1">
    <property type="nucleotide sequence ID" value="NZ_BAAARN010000001.1"/>
</dbReference>
<evidence type="ECO:0000313" key="3">
    <source>
        <dbReference type="Proteomes" id="UP001501326"/>
    </source>
</evidence>
<evidence type="ECO:0000313" key="2">
    <source>
        <dbReference type="EMBL" id="GAA2731446.1"/>
    </source>
</evidence>
<dbReference type="InterPro" id="IPR046151">
    <property type="entry name" value="DUF6153"/>
</dbReference>
<sequence length="151" mass="15754">MSIQDRSGTTARRALWFGGLLILLAGIVGMHGLNSHNGGMAHDMEVVFHEPVDASMPTAPLPGAHEAMVAAAHDVGAVGATVVDATTGWDMDMTAMCMAVLTMALLVLLRMLSGAPALPLYQRVAAPARAPGPHGRDPDPPSLIVLSIRRC</sequence>
<protein>
    <submittedName>
        <fullName evidence="2">Uncharacterized protein</fullName>
    </submittedName>
</protein>